<proteinExistence type="inferred from homology"/>
<dbReference type="AlphaFoldDB" id="A0A3S3NX06"/>
<feature type="repeat" description="Solcar" evidence="9">
    <location>
        <begin position="106"/>
        <end position="203"/>
    </location>
</feature>
<dbReference type="PRINTS" id="PR00928">
    <property type="entry name" value="GRAVESDC"/>
</dbReference>
<dbReference type="PANTHER" id="PTHR24089">
    <property type="entry name" value="SOLUTE CARRIER FAMILY 25"/>
    <property type="match status" value="1"/>
</dbReference>
<evidence type="ECO:0000256" key="4">
    <source>
        <dbReference type="ARBA" id="ARBA00022692"/>
    </source>
</evidence>
<name>A0A3S3NX06_9ACAR</name>
<gene>
    <name evidence="11" type="ORF">B4U79_09917</name>
</gene>
<dbReference type="PROSITE" id="PS50920">
    <property type="entry name" value="SOLCAR"/>
    <property type="match status" value="3"/>
</dbReference>
<feature type="repeat" description="Solcar" evidence="9">
    <location>
        <begin position="222"/>
        <end position="294"/>
    </location>
</feature>
<dbReference type="Proteomes" id="UP000285301">
    <property type="component" value="Unassembled WGS sequence"/>
</dbReference>
<evidence type="ECO:0000256" key="1">
    <source>
        <dbReference type="ARBA" id="ARBA00004448"/>
    </source>
</evidence>
<evidence type="ECO:0000256" key="2">
    <source>
        <dbReference type="ARBA" id="ARBA00006375"/>
    </source>
</evidence>
<organism evidence="11 12">
    <name type="scientific">Dinothrombium tinctorium</name>
    <dbReference type="NCBI Taxonomy" id="1965070"/>
    <lineage>
        <taxon>Eukaryota</taxon>
        <taxon>Metazoa</taxon>
        <taxon>Ecdysozoa</taxon>
        <taxon>Arthropoda</taxon>
        <taxon>Chelicerata</taxon>
        <taxon>Arachnida</taxon>
        <taxon>Acari</taxon>
        <taxon>Acariformes</taxon>
        <taxon>Trombidiformes</taxon>
        <taxon>Prostigmata</taxon>
        <taxon>Anystina</taxon>
        <taxon>Parasitengona</taxon>
        <taxon>Trombidioidea</taxon>
        <taxon>Trombidiidae</taxon>
        <taxon>Dinothrombium</taxon>
    </lineage>
</organism>
<keyword evidence="3 10" id="KW-0813">Transport</keyword>
<sequence>MSQEKHDLNFLTKSFFAGGIAGMTSKTTVAPLDRIKILLQAHNNHYKHYGVFSGLKRIVEKESFFGLYKGNGAQMVRIFPYAAVQFLSFEIYKKFNAKTFGKSSSANHGLKFLSGSMAGVTAAVTTYPLDLVRARLAFHVTVPSTDGTAAVAQQRMRIFPTLVSVIRNEGGFLALYKGLTPTVLGMIPYSGFSFYGFERFKYFLLQHFPQVFGTEKNDKIMLNVPSKLICGGIAGAIAQTFSYPLDVARRRMQLSMLTPETQKYSKGCLSTLTLTYREHGIVKGLYRGMTVIGS</sequence>
<accession>A0A3S3NX06</accession>
<evidence type="ECO:0000256" key="6">
    <source>
        <dbReference type="ARBA" id="ARBA00022792"/>
    </source>
</evidence>
<dbReference type="InterPro" id="IPR002067">
    <property type="entry name" value="MCP"/>
</dbReference>
<dbReference type="InterPro" id="IPR002167">
    <property type="entry name" value="GDC-like"/>
</dbReference>
<evidence type="ECO:0000313" key="11">
    <source>
        <dbReference type="EMBL" id="RWS07714.1"/>
    </source>
</evidence>
<keyword evidence="4 9" id="KW-0812">Transmembrane</keyword>
<comment type="subcellular location">
    <subcellularLocation>
        <location evidence="1">Mitochondrion inner membrane</location>
        <topology evidence="1">Multi-pass membrane protein</topology>
    </subcellularLocation>
</comment>
<evidence type="ECO:0000256" key="5">
    <source>
        <dbReference type="ARBA" id="ARBA00022737"/>
    </source>
</evidence>
<evidence type="ECO:0000256" key="3">
    <source>
        <dbReference type="ARBA" id="ARBA00022448"/>
    </source>
</evidence>
<dbReference type="SUPFAM" id="SSF103506">
    <property type="entry name" value="Mitochondrial carrier"/>
    <property type="match status" value="1"/>
</dbReference>
<keyword evidence="6" id="KW-0999">Mitochondrion inner membrane</keyword>
<evidence type="ECO:0000256" key="9">
    <source>
        <dbReference type="PROSITE-ProRule" id="PRU00282"/>
    </source>
</evidence>
<dbReference type="Gene3D" id="1.50.40.10">
    <property type="entry name" value="Mitochondrial carrier domain"/>
    <property type="match status" value="1"/>
</dbReference>
<dbReference type="InterPro" id="IPR023395">
    <property type="entry name" value="MCP_dom_sf"/>
</dbReference>
<evidence type="ECO:0000313" key="12">
    <source>
        <dbReference type="Proteomes" id="UP000285301"/>
    </source>
</evidence>
<dbReference type="GO" id="GO:0005743">
    <property type="term" value="C:mitochondrial inner membrane"/>
    <property type="evidence" value="ECO:0007669"/>
    <property type="project" value="UniProtKB-SubCell"/>
</dbReference>
<dbReference type="PRINTS" id="PR00926">
    <property type="entry name" value="MITOCARRIER"/>
</dbReference>
<keyword evidence="8 9" id="KW-0472">Membrane</keyword>
<dbReference type="STRING" id="1965070.A0A3S3NX06"/>
<dbReference type="GO" id="GO:0055085">
    <property type="term" value="P:transmembrane transport"/>
    <property type="evidence" value="ECO:0007669"/>
    <property type="project" value="InterPro"/>
</dbReference>
<dbReference type="EMBL" id="NCKU01003341">
    <property type="protein sequence ID" value="RWS07714.1"/>
    <property type="molecule type" value="Genomic_DNA"/>
</dbReference>
<keyword evidence="12" id="KW-1185">Reference proteome</keyword>
<comment type="similarity">
    <text evidence="2 10">Belongs to the mitochondrial carrier (TC 2.A.29) family.</text>
</comment>
<keyword evidence="7" id="KW-0496">Mitochondrion</keyword>
<dbReference type="InterPro" id="IPR018108">
    <property type="entry name" value="MCP_transmembrane"/>
</dbReference>
<evidence type="ECO:0000256" key="7">
    <source>
        <dbReference type="ARBA" id="ARBA00023128"/>
    </source>
</evidence>
<evidence type="ECO:0000256" key="10">
    <source>
        <dbReference type="RuleBase" id="RU000488"/>
    </source>
</evidence>
<protein>
    <submittedName>
        <fullName evidence="11">Solute carrier protein-like protein</fullName>
    </submittedName>
</protein>
<comment type="caution">
    <text evidence="11">The sequence shown here is derived from an EMBL/GenBank/DDBJ whole genome shotgun (WGS) entry which is preliminary data.</text>
</comment>
<dbReference type="OrthoDB" id="270584at2759"/>
<reference evidence="11 12" key="1">
    <citation type="journal article" date="2018" name="Gigascience">
        <title>Genomes of trombidid mites reveal novel predicted allergens and laterally-transferred genes associated with secondary metabolism.</title>
        <authorList>
            <person name="Dong X."/>
            <person name="Chaisiri K."/>
            <person name="Xia D."/>
            <person name="Armstrong S.D."/>
            <person name="Fang Y."/>
            <person name="Donnelly M.J."/>
            <person name="Kadowaki T."/>
            <person name="McGarry J.W."/>
            <person name="Darby A.C."/>
            <person name="Makepeace B.L."/>
        </authorList>
    </citation>
    <scope>NUCLEOTIDE SEQUENCE [LARGE SCALE GENOMIC DNA]</scope>
    <source>
        <strain evidence="11">UoL-WK</strain>
    </source>
</reference>
<dbReference type="Pfam" id="PF00153">
    <property type="entry name" value="Mito_carr"/>
    <property type="match status" value="3"/>
</dbReference>
<evidence type="ECO:0000256" key="8">
    <source>
        <dbReference type="ARBA" id="ARBA00023136"/>
    </source>
</evidence>
<feature type="repeat" description="Solcar" evidence="9">
    <location>
        <begin position="9"/>
        <end position="95"/>
    </location>
</feature>
<keyword evidence="5" id="KW-0677">Repeat</keyword>